<evidence type="ECO:0000256" key="4">
    <source>
        <dbReference type="ARBA" id="ARBA00023136"/>
    </source>
</evidence>
<evidence type="ECO:0000259" key="7">
    <source>
        <dbReference type="PROSITE" id="PS50850"/>
    </source>
</evidence>
<evidence type="ECO:0000313" key="9">
    <source>
        <dbReference type="Proteomes" id="UP000054248"/>
    </source>
</evidence>
<dbReference type="PROSITE" id="PS50850">
    <property type="entry name" value="MFS"/>
    <property type="match status" value="1"/>
</dbReference>
<feature type="transmembrane region" description="Helical" evidence="6">
    <location>
        <begin position="215"/>
        <end position="235"/>
    </location>
</feature>
<dbReference type="GO" id="GO:0022857">
    <property type="term" value="F:transmembrane transporter activity"/>
    <property type="evidence" value="ECO:0007669"/>
    <property type="project" value="InterPro"/>
</dbReference>
<dbReference type="Proteomes" id="UP000054248">
    <property type="component" value="Unassembled WGS sequence"/>
</dbReference>
<dbReference type="Gene3D" id="1.20.1720.10">
    <property type="entry name" value="Multidrug resistance protein D"/>
    <property type="match status" value="1"/>
</dbReference>
<evidence type="ECO:0000256" key="2">
    <source>
        <dbReference type="ARBA" id="ARBA00022692"/>
    </source>
</evidence>
<name>A0A0C3L5M5_9AGAM</name>
<feature type="transmembrane region" description="Helical" evidence="6">
    <location>
        <begin position="256"/>
        <end position="278"/>
    </location>
</feature>
<protein>
    <recommendedName>
        <fullName evidence="7">Major facilitator superfamily (MFS) profile domain-containing protein</fullName>
    </recommendedName>
</protein>
<dbReference type="InterPro" id="IPR036259">
    <property type="entry name" value="MFS_trans_sf"/>
</dbReference>
<feature type="transmembrane region" description="Helical" evidence="6">
    <location>
        <begin position="183"/>
        <end position="203"/>
    </location>
</feature>
<feature type="transmembrane region" description="Helical" evidence="6">
    <location>
        <begin position="59"/>
        <end position="84"/>
    </location>
</feature>
<keyword evidence="4 6" id="KW-0472">Membrane</keyword>
<dbReference type="Pfam" id="PF07690">
    <property type="entry name" value="MFS_1"/>
    <property type="match status" value="1"/>
</dbReference>
<feature type="transmembrane region" description="Helical" evidence="6">
    <location>
        <begin position="459"/>
        <end position="482"/>
    </location>
</feature>
<reference evidence="8 9" key="1">
    <citation type="submission" date="2014-04" db="EMBL/GenBank/DDBJ databases">
        <authorList>
            <consortium name="DOE Joint Genome Institute"/>
            <person name="Kuo A."/>
            <person name="Girlanda M."/>
            <person name="Perotto S."/>
            <person name="Kohler A."/>
            <person name="Nagy L.G."/>
            <person name="Floudas D."/>
            <person name="Copeland A."/>
            <person name="Barry K.W."/>
            <person name="Cichocki N."/>
            <person name="Veneault-Fourrey C."/>
            <person name="LaButti K."/>
            <person name="Lindquist E.A."/>
            <person name="Lipzen A."/>
            <person name="Lundell T."/>
            <person name="Morin E."/>
            <person name="Murat C."/>
            <person name="Sun H."/>
            <person name="Tunlid A."/>
            <person name="Henrissat B."/>
            <person name="Grigoriev I.V."/>
            <person name="Hibbett D.S."/>
            <person name="Martin F."/>
            <person name="Nordberg H.P."/>
            <person name="Cantor M.N."/>
            <person name="Hua S.X."/>
        </authorList>
    </citation>
    <scope>NUCLEOTIDE SEQUENCE [LARGE SCALE GENOMIC DNA]</scope>
    <source>
        <strain evidence="8 9">MUT 4182</strain>
    </source>
</reference>
<comment type="subcellular location">
    <subcellularLocation>
        <location evidence="1">Membrane</location>
        <topology evidence="1">Multi-pass membrane protein</topology>
    </subcellularLocation>
</comment>
<feature type="transmembrane region" description="Helical" evidence="6">
    <location>
        <begin position="96"/>
        <end position="115"/>
    </location>
</feature>
<dbReference type="HOGENOM" id="CLU_000960_22_1_1"/>
<dbReference type="PANTHER" id="PTHR23501:SF198">
    <property type="entry name" value="AZOLE RESISTANCE PROTEIN 1-RELATED"/>
    <property type="match status" value="1"/>
</dbReference>
<evidence type="ECO:0000313" key="8">
    <source>
        <dbReference type="EMBL" id="KIO29113.1"/>
    </source>
</evidence>
<dbReference type="PANTHER" id="PTHR23501">
    <property type="entry name" value="MAJOR FACILITATOR SUPERFAMILY"/>
    <property type="match status" value="1"/>
</dbReference>
<proteinExistence type="predicted"/>
<sequence length="569" mass="60898">MLPESPEPQYAPTPDRPDSVTLRSVTPGQNVEAKPEDPEKAVDAVPPVDESKIVGGYKLVLIFIGMMLSALLVALDQTIVATAIPRIASEFNALDQVTWIASAYFLTQCGLTLTYGKLLSAVTTKWVYLFAVIIFEVGSAICGAAPNVEALIVGRAIAGLGAAGIFTSCLAILAVVTRLETRPILFGLFGGVFAFSNVVGPLLGGAFTDHVSWRWCFYINLPLGAVTIATILFFIKPKHSTVEPAGFKETMRRIAGIDWIGSILSIGMITSILLPLQWGGITKPWNDKSVIALFCVFAVLLAAFIGWEWYVGDEQAVMPLSMWANRTQVGCCVEGFLLMFIMLCAVYYLPLYYQSTQQHTATRSGIDILAFMCCIIFGAAISGAVIHVTGRPLPWLIFPPPLAALSCGLIFWKLQHSPSTGFLLGMQFLLGLGCGCALQNCIIAVQAEYANKPEMVPQATALVNFTQFFGGTLGIAIAGTIFGNQLGTFVPIYAPSLSPEAVAAVKQSVEMIKLLPPDVQAGIITAYSKALGYVFIIGIPSGILASVAGCLVRNFNIKNMALQPAVHAA</sequence>
<dbReference type="OrthoDB" id="10021397at2759"/>
<feature type="region of interest" description="Disordered" evidence="5">
    <location>
        <begin position="1"/>
        <end position="44"/>
    </location>
</feature>
<dbReference type="InterPro" id="IPR020846">
    <property type="entry name" value="MFS_dom"/>
</dbReference>
<dbReference type="CDD" id="cd17502">
    <property type="entry name" value="MFS_Azr1_MDR_like"/>
    <property type="match status" value="1"/>
</dbReference>
<dbReference type="Gene3D" id="1.20.1250.20">
    <property type="entry name" value="MFS general substrate transporter like domains"/>
    <property type="match status" value="1"/>
</dbReference>
<evidence type="ECO:0000256" key="3">
    <source>
        <dbReference type="ARBA" id="ARBA00022989"/>
    </source>
</evidence>
<dbReference type="PRINTS" id="PR01036">
    <property type="entry name" value="TCRTETB"/>
</dbReference>
<reference evidence="9" key="2">
    <citation type="submission" date="2015-01" db="EMBL/GenBank/DDBJ databases">
        <title>Evolutionary Origins and Diversification of the Mycorrhizal Mutualists.</title>
        <authorList>
            <consortium name="DOE Joint Genome Institute"/>
            <consortium name="Mycorrhizal Genomics Consortium"/>
            <person name="Kohler A."/>
            <person name="Kuo A."/>
            <person name="Nagy L.G."/>
            <person name="Floudas D."/>
            <person name="Copeland A."/>
            <person name="Barry K.W."/>
            <person name="Cichocki N."/>
            <person name="Veneault-Fourrey C."/>
            <person name="LaButti K."/>
            <person name="Lindquist E.A."/>
            <person name="Lipzen A."/>
            <person name="Lundell T."/>
            <person name="Morin E."/>
            <person name="Murat C."/>
            <person name="Riley R."/>
            <person name="Ohm R."/>
            <person name="Sun H."/>
            <person name="Tunlid A."/>
            <person name="Henrissat B."/>
            <person name="Grigoriev I.V."/>
            <person name="Hibbett D.S."/>
            <person name="Martin F."/>
        </authorList>
    </citation>
    <scope>NUCLEOTIDE SEQUENCE [LARGE SCALE GENOMIC DNA]</scope>
    <source>
        <strain evidence="9">MUT 4182</strain>
    </source>
</reference>
<keyword evidence="2 6" id="KW-0812">Transmembrane</keyword>
<feature type="transmembrane region" description="Helical" evidence="6">
    <location>
        <begin position="290"/>
        <end position="310"/>
    </location>
</feature>
<feature type="transmembrane region" description="Helical" evidence="6">
    <location>
        <begin position="127"/>
        <end position="146"/>
    </location>
</feature>
<dbReference type="SUPFAM" id="SSF103473">
    <property type="entry name" value="MFS general substrate transporter"/>
    <property type="match status" value="1"/>
</dbReference>
<feature type="transmembrane region" description="Helical" evidence="6">
    <location>
        <begin position="365"/>
        <end position="386"/>
    </location>
</feature>
<evidence type="ECO:0000256" key="1">
    <source>
        <dbReference type="ARBA" id="ARBA00004141"/>
    </source>
</evidence>
<dbReference type="EMBL" id="KN822986">
    <property type="protein sequence ID" value="KIO29113.1"/>
    <property type="molecule type" value="Genomic_DNA"/>
</dbReference>
<feature type="transmembrane region" description="Helical" evidence="6">
    <location>
        <begin position="152"/>
        <end position="176"/>
    </location>
</feature>
<keyword evidence="9" id="KW-1185">Reference proteome</keyword>
<feature type="transmembrane region" description="Helical" evidence="6">
    <location>
        <begin position="530"/>
        <end position="552"/>
    </location>
</feature>
<feature type="domain" description="Major facilitator superfamily (MFS) profile" evidence="7">
    <location>
        <begin position="62"/>
        <end position="519"/>
    </location>
</feature>
<feature type="compositionally biased region" description="Basic and acidic residues" evidence="5">
    <location>
        <begin position="33"/>
        <end position="42"/>
    </location>
</feature>
<accession>A0A0C3L5M5</accession>
<feature type="transmembrane region" description="Helical" evidence="6">
    <location>
        <begin position="424"/>
        <end position="447"/>
    </location>
</feature>
<feature type="compositionally biased region" description="Pro residues" evidence="5">
    <location>
        <begin position="1"/>
        <end position="11"/>
    </location>
</feature>
<dbReference type="AlphaFoldDB" id="A0A0C3L5M5"/>
<evidence type="ECO:0000256" key="5">
    <source>
        <dbReference type="SAM" id="MobiDB-lite"/>
    </source>
</evidence>
<dbReference type="InterPro" id="IPR011701">
    <property type="entry name" value="MFS"/>
</dbReference>
<keyword evidence="3 6" id="KW-1133">Transmembrane helix</keyword>
<feature type="transmembrane region" description="Helical" evidence="6">
    <location>
        <begin position="393"/>
        <end position="412"/>
    </location>
</feature>
<gene>
    <name evidence="8" type="ORF">M407DRAFT_228442</name>
</gene>
<dbReference type="GO" id="GO:0005886">
    <property type="term" value="C:plasma membrane"/>
    <property type="evidence" value="ECO:0007669"/>
    <property type="project" value="TreeGrafter"/>
</dbReference>
<organism evidence="8 9">
    <name type="scientific">Tulasnella calospora MUT 4182</name>
    <dbReference type="NCBI Taxonomy" id="1051891"/>
    <lineage>
        <taxon>Eukaryota</taxon>
        <taxon>Fungi</taxon>
        <taxon>Dikarya</taxon>
        <taxon>Basidiomycota</taxon>
        <taxon>Agaricomycotina</taxon>
        <taxon>Agaricomycetes</taxon>
        <taxon>Cantharellales</taxon>
        <taxon>Tulasnellaceae</taxon>
        <taxon>Tulasnella</taxon>
    </lineage>
</organism>
<feature type="transmembrane region" description="Helical" evidence="6">
    <location>
        <begin position="331"/>
        <end position="353"/>
    </location>
</feature>
<evidence type="ECO:0000256" key="6">
    <source>
        <dbReference type="SAM" id="Phobius"/>
    </source>
</evidence>